<evidence type="ECO:0000256" key="9">
    <source>
        <dbReference type="ARBA" id="ARBA00023146"/>
    </source>
</evidence>
<dbReference type="NCBIfam" id="TIGR00414">
    <property type="entry name" value="serS"/>
    <property type="match status" value="1"/>
</dbReference>
<dbReference type="SUPFAM" id="SSF55681">
    <property type="entry name" value="Class II aaRS and biotin synthetases"/>
    <property type="match status" value="1"/>
</dbReference>
<dbReference type="InterPro" id="IPR006195">
    <property type="entry name" value="aa-tRNA-synth_II"/>
</dbReference>
<keyword evidence="4 12" id="KW-0963">Cytoplasm</keyword>
<comment type="domain">
    <text evidence="12">Consists of two distinct domains, a catalytic core and a N-terminal extension that is involved in tRNA binding.</text>
</comment>
<evidence type="ECO:0000256" key="8">
    <source>
        <dbReference type="ARBA" id="ARBA00022917"/>
    </source>
</evidence>
<dbReference type="GO" id="GO:0004828">
    <property type="term" value="F:serine-tRNA ligase activity"/>
    <property type="evidence" value="ECO:0007669"/>
    <property type="project" value="UniProtKB-UniRule"/>
</dbReference>
<evidence type="ECO:0000256" key="13">
    <source>
        <dbReference type="PIRSR" id="PIRSR001529-1"/>
    </source>
</evidence>
<accession>A0A1W1HGW2</accession>
<gene>
    <name evidence="12 17" type="primary">serS</name>
    <name evidence="17" type="ORF">MTBBW1_420002</name>
</gene>
<evidence type="ECO:0000313" key="18">
    <source>
        <dbReference type="Proteomes" id="UP000191931"/>
    </source>
</evidence>
<dbReference type="InterPro" id="IPR042103">
    <property type="entry name" value="SerRS_1_N_sf"/>
</dbReference>
<dbReference type="InterPro" id="IPR033729">
    <property type="entry name" value="SerRS_core"/>
</dbReference>
<dbReference type="InterPro" id="IPR045864">
    <property type="entry name" value="aa-tRNA-synth_II/BPL/LPL"/>
</dbReference>
<feature type="binding site" evidence="12 14">
    <location>
        <begin position="261"/>
        <end position="263"/>
    </location>
    <ligand>
        <name>ATP</name>
        <dbReference type="ChEBI" id="CHEBI:30616"/>
    </ligand>
</feature>
<keyword evidence="8 12" id="KW-0648">Protein biosynthesis</keyword>
<evidence type="ECO:0000256" key="3">
    <source>
        <dbReference type="ARBA" id="ARBA00010728"/>
    </source>
</evidence>
<dbReference type="GO" id="GO:0005737">
    <property type="term" value="C:cytoplasm"/>
    <property type="evidence" value="ECO:0007669"/>
    <property type="project" value="UniProtKB-SubCell"/>
</dbReference>
<feature type="binding site" evidence="13">
    <location>
        <position position="230"/>
    </location>
    <ligand>
        <name>L-serine</name>
        <dbReference type="ChEBI" id="CHEBI:33384"/>
    </ligand>
</feature>
<dbReference type="Pfam" id="PF00587">
    <property type="entry name" value="tRNA-synt_2b"/>
    <property type="match status" value="1"/>
</dbReference>
<dbReference type="PANTHER" id="PTHR43697">
    <property type="entry name" value="SERYL-TRNA SYNTHETASE"/>
    <property type="match status" value="1"/>
</dbReference>
<evidence type="ECO:0000256" key="12">
    <source>
        <dbReference type="HAMAP-Rule" id="MF_00176"/>
    </source>
</evidence>
<keyword evidence="6 12" id="KW-0547">Nucleotide-binding</keyword>
<feature type="coiled-coil region" evidence="15">
    <location>
        <begin position="30"/>
        <end position="57"/>
    </location>
</feature>
<feature type="binding site" evidence="12">
    <location>
        <position position="384"/>
    </location>
    <ligand>
        <name>L-serine</name>
        <dbReference type="ChEBI" id="CHEBI:33384"/>
    </ligand>
</feature>
<dbReference type="PIRSF" id="PIRSF001529">
    <property type="entry name" value="Ser-tRNA-synth_IIa"/>
    <property type="match status" value="1"/>
</dbReference>
<dbReference type="InterPro" id="IPR010978">
    <property type="entry name" value="tRNA-bd_arm"/>
</dbReference>
<keyword evidence="9 12" id="KW-0030">Aminoacyl-tRNA synthetase</keyword>
<evidence type="ECO:0000256" key="14">
    <source>
        <dbReference type="PIRSR" id="PIRSR001529-2"/>
    </source>
</evidence>
<dbReference type="EC" id="6.1.1.11" evidence="12"/>
<evidence type="ECO:0000256" key="6">
    <source>
        <dbReference type="ARBA" id="ARBA00022741"/>
    </source>
</evidence>
<dbReference type="CDD" id="cd00770">
    <property type="entry name" value="SerRS_core"/>
    <property type="match status" value="1"/>
</dbReference>
<dbReference type="HAMAP" id="MF_00176">
    <property type="entry name" value="Ser_tRNA_synth_type1"/>
    <property type="match status" value="1"/>
</dbReference>
<protein>
    <recommendedName>
        <fullName evidence="12">Serine--tRNA ligase</fullName>
        <ecNumber evidence="12">6.1.1.11</ecNumber>
    </recommendedName>
    <alternativeName>
        <fullName evidence="12">Seryl-tRNA synthetase</fullName>
        <shortName evidence="12">SerRS</shortName>
    </alternativeName>
    <alternativeName>
        <fullName evidence="12">Seryl-tRNA(Ser/Sec) synthetase</fullName>
    </alternativeName>
</protein>
<evidence type="ECO:0000256" key="4">
    <source>
        <dbReference type="ARBA" id="ARBA00022490"/>
    </source>
</evidence>
<comment type="function">
    <text evidence="12">Catalyzes the attachment of serine to tRNA(Ser). Is also able to aminoacylate tRNA(Sec) with serine, to form the misacylated tRNA L-seryl-tRNA(Sec), which will be further converted into selenocysteinyl-tRNA(Sec).</text>
</comment>
<dbReference type="Gene3D" id="1.10.287.40">
    <property type="entry name" value="Serine-tRNA synthetase, tRNA binding domain"/>
    <property type="match status" value="1"/>
</dbReference>
<evidence type="ECO:0000256" key="2">
    <source>
        <dbReference type="ARBA" id="ARBA00005045"/>
    </source>
</evidence>
<evidence type="ECO:0000256" key="15">
    <source>
        <dbReference type="SAM" id="Coils"/>
    </source>
</evidence>
<comment type="subcellular location">
    <subcellularLocation>
        <location evidence="1 12">Cytoplasm</location>
    </subcellularLocation>
</comment>
<keyword evidence="15" id="KW-0175">Coiled coil</keyword>
<dbReference type="PANTHER" id="PTHR43697:SF1">
    <property type="entry name" value="SERINE--TRNA LIGASE"/>
    <property type="match status" value="1"/>
</dbReference>
<dbReference type="PROSITE" id="PS50862">
    <property type="entry name" value="AA_TRNA_LIGASE_II"/>
    <property type="match status" value="1"/>
</dbReference>
<comment type="catalytic activity">
    <reaction evidence="11 12">
        <text>tRNA(Ser) + L-serine + ATP = L-seryl-tRNA(Ser) + AMP + diphosphate + H(+)</text>
        <dbReference type="Rhea" id="RHEA:12292"/>
        <dbReference type="Rhea" id="RHEA-COMP:9669"/>
        <dbReference type="Rhea" id="RHEA-COMP:9703"/>
        <dbReference type="ChEBI" id="CHEBI:15378"/>
        <dbReference type="ChEBI" id="CHEBI:30616"/>
        <dbReference type="ChEBI" id="CHEBI:33019"/>
        <dbReference type="ChEBI" id="CHEBI:33384"/>
        <dbReference type="ChEBI" id="CHEBI:78442"/>
        <dbReference type="ChEBI" id="CHEBI:78533"/>
        <dbReference type="ChEBI" id="CHEBI:456215"/>
        <dbReference type="EC" id="6.1.1.11"/>
    </reaction>
</comment>
<dbReference type="UniPathway" id="UPA00906">
    <property type="reaction ID" value="UER00895"/>
</dbReference>
<evidence type="ECO:0000256" key="1">
    <source>
        <dbReference type="ARBA" id="ARBA00004496"/>
    </source>
</evidence>
<organism evidence="17 18">
    <name type="scientific">Desulfamplus magnetovallimortis</name>
    <dbReference type="NCBI Taxonomy" id="1246637"/>
    <lineage>
        <taxon>Bacteria</taxon>
        <taxon>Pseudomonadati</taxon>
        <taxon>Thermodesulfobacteriota</taxon>
        <taxon>Desulfobacteria</taxon>
        <taxon>Desulfobacterales</taxon>
        <taxon>Desulfobacteraceae</taxon>
        <taxon>Desulfamplus</taxon>
    </lineage>
</organism>
<dbReference type="AlphaFoldDB" id="A0A1W1HGW2"/>
<feature type="binding site" evidence="12 14">
    <location>
        <begin position="348"/>
        <end position="351"/>
    </location>
    <ligand>
        <name>ATP</name>
        <dbReference type="ChEBI" id="CHEBI:30616"/>
    </ligand>
</feature>
<evidence type="ECO:0000256" key="10">
    <source>
        <dbReference type="ARBA" id="ARBA00047929"/>
    </source>
</evidence>
<dbReference type="EMBL" id="FWEV01000284">
    <property type="protein sequence ID" value="SLM31737.1"/>
    <property type="molecule type" value="Genomic_DNA"/>
</dbReference>
<comment type="similarity">
    <text evidence="3 12">Belongs to the class-II aminoacyl-tRNA synthetase family. Type-1 seryl-tRNA synthetase subfamily.</text>
</comment>
<dbReference type="GO" id="GO:0016260">
    <property type="term" value="P:selenocysteine biosynthetic process"/>
    <property type="evidence" value="ECO:0007669"/>
    <property type="project" value="UniProtKB-UniRule"/>
</dbReference>
<proteinExistence type="inferred from homology"/>
<evidence type="ECO:0000259" key="16">
    <source>
        <dbReference type="PROSITE" id="PS50862"/>
    </source>
</evidence>
<evidence type="ECO:0000256" key="7">
    <source>
        <dbReference type="ARBA" id="ARBA00022840"/>
    </source>
</evidence>
<evidence type="ECO:0000256" key="5">
    <source>
        <dbReference type="ARBA" id="ARBA00022598"/>
    </source>
</evidence>
<dbReference type="Proteomes" id="UP000191931">
    <property type="component" value="Unassembled WGS sequence"/>
</dbReference>
<dbReference type="InterPro" id="IPR015866">
    <property type="entry name" value="Ser-tRNA-synth_1_N"/>
</dbReference>
<feature type="domain" description="Aminoacyl-transfer RNA synthetases class-II family profile" evidence="16">
    <location>
        <begin position="171"/>
        <end position="409"/>
    </location>
</feature>
<dbReference type="InterPro" id="IPR002314">
    <property type="entry name" value="aa-tRNA-synt_IIb"/>
</dbReference>
<dbReference type="OrthoDB" id="9804647at2"/>
<dbReference type="GO" id="GO:0005524">
    <property type="term" value="F:ATP binding"/>
    <property type="evidence" value="ECO:0007669"/>
    <property type="project" value="UniProtKB-UniRule"/>
</dbReference>
<evidence type="ECO:0000313" key="17">
    <source>
        <dbReference type="EMBL" id="SLM31737.1"/>
    </source>
</evidence>
<feature type="binding site" evidence="12">
    <location>
        <begin position="230"/>
        <end position="232"/>
    </location>
    <ligand>
        <name>L-serine</name>
        <dbReference type="ChEBI" id="CHEBI:33384"/>
    </ligand>
</feature>
<dbReference type="Gene3D" id="3.30.930.10">
    <property type="entry name" value="Bira Bifunctional Protein, Domain 2"/>
    <property type="match status" value="1"/>
</dbReference>
<reference evidence="17 18" key="1">
    <citation type="submission" date="2017-03" db="EMBL/GenBank/DDBJ databases">
        <authorList>
            <person name="Afonso C.L."/>
            <person name="Miller P.J."/>
            <person name="Scott M.A."/>
            <person name="Spackman E."/>
            <person name="Goraichik I."/>
            <person name="Dimitrov K.M."/>
            <person name="Suarez D.L."/>
            <person name="Swayne D.E."/>
        </authorList>
    </citation>
    <scope>NUCLEOTIDE SEQUENCE [LARGE SCALE GENOMIC DNA]</scope>
    <source>
        <strain evidence="17">PRJEB14757</strain>
    </source>
</reference>
<sequence>MLEIKYVRENIDMVKKALESRGGKADFDTFIELEKKRRELLQEIEGLRHKRNTVSDEIAQMKKSGENAESRIIEMRQVSENIKSIDRVLSETEESINIFMTTLPNIPHTDVPYGLSEDDNRLEKQVGTPATFDFEVKAHWDIGEELGILDFARATKITGARFPLYMGSGARLERALINFMLDIHINEHGFTEVLPPFMVNRKSLTGTGQLPKFEEDLFKVEGWDYFMIPTSEVPMTNIYAEEIIPESMLPIRFTAYTPCFRSEAGSHGRDTRGLIRQHQFNKVEMVKYATPETSFDELESMLASAETILERLGLPYQVITLCTGDMGFSATKTYDIEVWMPAQNKYREISSCSNCGDFQARRAGIKFRREGAKKPEFAHTLNGSGLAVGRCFAAILENYQQSDGSVKIPDALIPYMGGQESINHENR</sequence>
<dbReference type="InterPro" id="IPR002317">
    <property type="entry name" value="Ser-tRNA-ligase_type_1"/>
</dbReference>
<dbReference type="PRINTS" id="PR00981">
    <property type="entry name" value="TRNASYNTHSER"/>
</dbReference>
<dbReference type="GO" id="GO:0006434">
    <property type="term" value="P:seryl-tRNA aminoacylation"/>
    <property type="evidence" value="ECO:0007669"/>
    <property type="project" value="UniProtKB-UniRule"/>
</dbReference>
<comment type="catalytic activity">
    <reaction evidence="10 12">
        <text>tRNA(Sec) + L-serine + ATP = L-seryl-tRNA(Sec) + AMP + diphosphate + H(+)</text>
        <dbReference type="Rhea" id="RHEA:42580"/>
        <dbReference type="Rhea" id="RHEA-COMP:9742"/>
        <dbReference type="Rhea" id="RHEA-COMP:10128"/>
        <dbReference type="ChEBI" id="CHEBI:15378"/>
        <dbReference type="ChEBI" id="CHEBI:30616"/>
        <dbReference type="ChEBI" id="CHEBI:33019"/>
        <dbReference type="ChEBI" id="CHEBI:33384"/>
        <dbReference type="ChEBI" id="CHEBI:78442"/>
        <dbReference type="ChEBI" id="CHEBI:78533"/>
        <dbReference type="ChEBI" id="CHEBI:456215"/>
        <dbReference type="EC" id="6.1.1.11"/>
    </reaction>
</comment>
<dbReference type="RefSeq" id="WP_080800779.1">
    <property type="nucleotide sequence ID" value="NZ_LT828541.1"/>
</dbReference>
<keyword evidence="5 12" id="KW-0436">Ligase</keyword>
<comment type="caution">
    <text evidence="12">Lacks conserved residue(s) required for the propagation of feature annotation.</text>
</comment>
<keyword evidence="18" id="KW-1185">Reference proteome</keyword>
<dbReference type="SUPFAM" id="SSF46589">
    <property type="entry name" value="tRNA-binding arm"/>
    <property type="match status" value="1"/>
</dbReference>
<feature type="binding site" evidence="13">
    <location>
        <position position="261"/>
    </location>
    <ligand>
        <name>L-serine</name>
        <dbReference type="ChEBI" id="CHEBI:33384"/>
    </ligand>
</feature>
<comment type="subunit">
    <text evidence="12">Homodimer. The tRNA molecule binds across the dimer.</text>
</comment>
<keyword evidence="7 12" id="KW-0067">ATP-binding</keyword>
<feature type="binding site" evidence="13">
    <location>
        <position position="382"/>
    </location>
    <ligand>
        <name>L-serine</name>
        <dbReference type="ChEBI" id="CHEBI:33384"/>
    </ligand>
</feature>
<dbReference type="STRING" id="1246637.MTBBW1_420002"/>
<evidence type="ECO:0000256" key="11">
    <source>
        <dbReference type="ARBA" id="ARBA00048823"/>
    </source>
</evidence>
<feature type="binding site" evidence="12 13">
    <location>
        <position position="284"/>
    </location>
    <ligand>
        <name>L-serine</name>
        <dbReference type="ChEBI" id="CHEBI:33384"/>
    </ligand>
</feature>
<name>A0A1W1HGW2_9BACT</name>
<dbReference type="Pfam" id="PF02403">
    <property type="entry name" value="Seryl_tRNA_N"/>
    <property type="match status" value="1"/>
</dbReference>
<comment type="pathway">
    <text evidence="2 12">Aminoacyl-tRNA biosynthesis; selenocysteinyl-tRNA(Sec) biosynthesis; L-seryl-tRNA(Sec) from L-serine and tRNA(Sec): step 1/1.</text>
</comment>